<dbReference type="Proteomes" id="UP000318055">
    <property type="component" value="Chromosome"/>
</dbReference>
<protein>
    <submittedName>
        <fullName evidence="1">Uncharacterized protein</fullName>
    </submittedName>
</protein>
<dbReference type="RefSeq" id="WP_145849455.1">
    <property type="nucleotide sequence ID" value="NZ_CP042239.1"/>
</dbReference>
<reference evidence="1 2" key="1">
    <citation type="submission" date="2019-07" db="EMBL/GenBank/DDBJ databases">
        <title>Sphingomonas alkalisoli sp. nov., isolated from rhizosphere soil of Suaedae salsa.</title>
        <authorList>
            <person name="Zhang H."/>
            <person name="Xu L."/>
            <person name="Zhang J.-X."/>
            <person name="Sun J.-Q."/>
        </authorList>
    </citation>
    <scope>NUCLEOTIDE SEQUENCE [LARGE SCALE GENOMIC DNA]</scope>
    <source>
        <strain evidence="1 2">XS-10</strain>
    </source>
</reference>
<sequence>MMLLILASMALAASPADPAGCVLARGGDATRALMKAAPGSPEFQPALERARPVLTACGAATDGAGLDVLLADMSSQLLRTDYAKYPFRALPAASLTQAKAEGLRRETSGWPAADAVGRCVVARDLHAAVRLVRARKGTKSEAKAMDVVLPLVPGCVDAGAAFTASRTELRDGIARALYRDVISLIPDLWPA</sequence>
<keyword evidence="2" id="KW-1185">Reference proteome</keyword>
<evidence type="ECO:0000313" key="2">
    <source>
        <dbReference type="Proteomes" id="UP000318055"/>
    </source>
</evidence>
<organism evidence="1 2">
    <name type="scientific">Sphingomonas suaedae</name>
    <dbReference type="NCBI Taxonomy" id="2599297"/>
    <lineage>
        <taxon>Bacteria</taxon>
        <taxon>Pseudomonadati</taxon>
        <taxon>Pseudomonadota</taxon>
        <taxon>Alphaproteobacteria</taxon>
        <taxon>Sphingomonadales</taxon>
        <taxon>Sphingomonadaceae</taxon>
        <taxon>Sphingomonas</taxon>
    </lineage>
</organism>
<dbReference type="KEGG" id="ssua:FPZ54_19505"/>
<dbReference type="EMBL" id="CP042239">
    <property type="protein sequence ID" value="QDX27983.1"/>
    <property type="molecule type" value="Genomic_DNA"/>
</dbReference>
<dbReference type="AlphaFoldDB" id="A0A518RKL0"/>
<name>A0A518RKL0_9SPHN</name>
<evidence type="ECO:0000313" key="1">
    <source>
        <dbReference type="EMBL" id="QDX27983.1"/>
    </source>
</evidence>
<proteinExistence type="predicted"/>
<dbReference type="OrthoDB" id="9944121at2"/>
<accession>A0A518RKL0</accession>
<gene>
    <name evidence="1" type="ORF">FPZ54_19505</name>
</gene>